<keyword evidence="2" id="KW-0479">Metal-binding</keyword>
<keyword evidence="4 9" id="KW-0863">Zinc-finger</keyword>
<dbReference type="PROSITE" id="PS50157">
    <property type="entry name" value="ZINC_FINGER_C2H2_2"/>
    <property type="match status" value="1"/>
</dbReference>
<dbReference type="Proteomes" id="UP000315295">
    <property type="component" value="Unassembled WGS sequence"/>
</dbReference>
<organism evidence="13 14">
    <name type="scientific">Malus baccata</name>
    <name type="common">Siberian crab apple</name>
    <name type="synonym">Pyrus baccata</name>
    <dbReference type="NCBI Taxonomy" id="106549"/>
    <lineage>
        <taxon>Eukaryota</taxon>
        <taxon>Viridiplantae</taxon>
        <taxon>Streptophyta</taxon>
        <taxon>Embryophyta</taxon>
        <taxon>Tracheophyta</taxon>
        <taxon>Spermatophyta</taxon>
        <taxon>Magnoliopsida</taxon>
        <taxon>eudicotyledons</taxon>
        <taxon>Gunneridae</taxon>
        <taxon>Pentapetalae</taxon>
        <taxon>rosids</taxon>
        <taxon>fabids</taxon>
        <taxon>Rosales</taxon>
        <taxon>Rosaceae</taxon>
        <taxon>Amygdaloideae</taxon>
        <taxon>Maleae</taxon>
        <taxon>Malus</taxon>
    </lineage>
</organism>
<dbReference type="InterPro" id="IPR013087">
    <property type="entry name" value="Znf_C2H2_type"/>
</dbReference>
<dbReference type="InterPro" id="IPR029071">
    <property type="entry name" value="Ubiquitin-like_domsf"/>
</dbReference>
<evidence type="ECO:0000256" key="1">
    <source>
        <dbReference type="ARBA" id="ARBA00004170"/>
    </source>
</evidence>
<dbReference type="Gene3D" id="3.10.20.90">
    <property type="entry name" value="Phosphatidylinositol 3-kinase Catalytic Subunit, Chain A, domain 1"/>
    <property type="match status" value="1"/>
</dbReference>
<dbReference type="EMBL" id="VIEB01001308">
    <property type="protein sequence ID" value="TQD73299.1"/>
    <property type="molecule type" value="Genomic_DNA"/>
</dbReference>
<dbReference type="GO" id="GO:0003677">
    <property type="term" value="F:DNA binding"/>
    <property type="evidence" value="ECO:0007669"/>
    <property type="project" value="InterPro"/>
</dbReference>
<evidence type="ECO:0000256" key="2">
    <source>
        <dbReference type="ARBA" id="ARBA00022723"/>
    </source>
</evidence>
<dbReference type="STRING" id="106549.A0A540KGJ5"/>
<evidence type="ECO:0000313" key="13">
    <source>
        <dbReference type="EMBL" id="TQD73299.1"/>
    </source>
</evidence>
<keyword evidence="14" id="KW-1185">Reference proteome</keyword>
<keyword evidence="5" id="KW-0833">Ubl conjugation pathway</keyword>
<keyword evidence="7" id="KW-0472">Membrane</keyword>
<dbReference type="SMART" id="SM00580">
    <property type="entry name" value="PUG"/>
    <property type="match status" value="1"/>
</dbReference>
<dbReference type="InterPro" id="IPR036339">
    <property type="entry name" value="PUB-like_dom_sf"/>
</dbReference>
<dbReference type="GO" id="GO:0006281">
    <property type="term" value="P:DNA repair"/>
    <property type="evidence" value="ECO:0007669"/>
    <property type="project" value="UniProtKB-KW"/>
</dbReference>
<dbReference type="CDD" id="cd09212">
    <property type="entry name" value="PUB"/>
    <property type="match status" value="1"/>
</dbReference>
<dbReference type="AlphaFoldDB" id="A0A540KGJ5"/>
<dbReference type="SMART" id="SM00734">
    <property type="entry name" value="ZnF_Rad18"/>
    <property type="match status" value="1"/>
</dbReference>
<dbReference type="InterPro" id="IPR018997">
    <property type="entry name" value="PUB_domain"/>
</dbReference>
<comment type="subcellular location">
    <subcellularLocation>
        <location evidence="1">Membrane</location>
        <topology evidence="1">Peripheral membrane protein</topology>
    </subcellularLocation>
</comment>
<dbReference type="GO" id="GO:0016020">
    <property type="term" value="C:membrane"/>
    <property type="evidence" value="ECO:0007669"/>
    <property type="project" value="UniProtKB-SubCell"/>
</dbReference>
<dbReference type="InterPro" id="IPR001012">
    <property type="entry name" value="UBX_dom"/>
</dbReference>
<keyword evidence="3" id="KW-0227">DNA damage</keyword>
<dbReference type="SUPFAM" id="SSF54236">
    <property type="entry name" value="Ubiquitin-like"/>
    <property type="match status" value="1"/>
</dbReference>
<evidence type="ECO:0000313" key="14">
    <source>
        <dbReference type="Proteomes" id="UP000315295"/>
    </source>
</evidence>
<sequence>MGDMKDKFKGFMKNTFSSSSSGKFKGQGRVLGSSSSSGPADSVLIRPKQTPHSNPKPVPNSNSNSNSSVASPNPKPSPQKTQIIHQEKTQIPDQSQAEPSFNSKPDRKTETGFDPFDALITPGKRSQNGFTLNVFECPICGQSFRSEDEVSVHVDSCANTSVENKSVEGVGVSRSPDNGSESSRSELEARIGTFSSGNPAAGSVEVVLRLLRNIVKEPENVKFRRIRMSNPKIREAIGEVVGGIELLEFVGFELKEEDGEMWAVMEVPREEQINLMKRGIALLEPPKVQEVDISASIASLKVDEPVEPRKVDRQTRVFFSVSESVAARIEVPASFYNLSATELKREAEMRKKKIEDSQMLIPKSFKEKQAKAAKRRYRKTVIRIQFPDGVVLQGVFSPLEPTSSLYEYVSSALKEPSLEFELLNPVALKRRVIPHFPAAGKKAATLADEDLMPSALVKFKHIETDSVVFTGLCNELLEISEPLTSGSAAAPV</sequence>
<dbReference type="InterPro" id="IPR006642">
    <property type="entry name" value="Rad18_UBZ4"/>
</dbReference>
<dbReference type="GO" id="GO:0008270">
    <property type="term" value="F:zinc ion binding"/>
    <property type="evidence" value="ECO:0007669"/>
    <property type="project" value="UniProtKB-KW"/>
</dbReference>
<feature type="domain" description="UBX" evidence="11">
    <location>
        <begin position="375"/>
        <end position="459"/>
    </location>
</feature>
<dbReference type="Pfam" id="PF00789">
    <property type="entry name" value="UBX"/>
    <property type="match status" value="1"/>
</dbReference>
<evidence type="ECO:0000256" key="3">
    <source>
        <dbReference type="ARBA" id="ARBA00022763"/>
    </source>
</evidence>
<keyword evidence="8" id="KW-0234">DNA repair</keyword>
<evidence type="ECO:0000259" key="11">
    <source>
        <dbReference type="PROSITE" id="PS50033"/>
    </source>
</evidence>
<dbReference type="SUPFAM" id="SSF143503">
    <property type="entry name" value="PUG domain-like"/>
    <property type="match status" value="1"/>
</dbReference>
<dbReference type="PANTHER" id="PTHR47694:SF1">
    <property type="entry name" value="PLANT UBX DOMAIN-CONTAINING PROTEIN 2"/>
    <property type="match status" value="1"/>
</dbReference>
<dbReference type="Gene3D" id="1.20.58.2190">
    <property type="match status" value="1"/>
</dbReference>
<feature type="compositionally biased region" description="Polar residues" evidence="10">
    <location>
        <begin position="91"/>
        <end position="103"/>
    </location>
</feature>
<proteinExistence type="predicted"/>
<feature type="domain" description="C2H2-type" evidence="12">
    <location>
        <begin position="135"/>
        <end position="164"/>
    </location>
</feature>
<dbReference type="GO" id="GO:0050832">
    <property type="term" value="P:defense response to fungus"/>
    <property type="evidence" value="ECO:0007669"/>
    <property type="project" value="TreeGrafter"/>
</dbReference>
<evidence type="ECO:0000256" key="8">
    <source>
        <dbReference type="ARBA" id="ARBA00023204"/>
    </source>
</evidence>
<keyword evidence="6" id="KW-0862">Zinc</keyword>
<feature type="region of interest" description="Disordered" evidence="10">
    <location>
        <begin position="1"/>
        <end position="125"/>
    </location>
</feature>
<dbReference type="Pfam" id="PF09409">
    <property type="entry name" value="PUB"/>
    <property type="match status" value="1"/>
</dbReference>
<feature type="compositionally biased region" description="Low complexity" evidence="10">
    <location>
        <begin position="51"/>
        <end position="72"/>
    </location>
</feature>
<evidence type="ECO:0000256" key="9">
    <source>
        <dbReference type="PROSITE-ProRule" id="PRU00042"/>
    </source>
</evidence>
<accession>A0A540KGJ5</accession>
<reference evidence="13 14" key="1">
    <citation type="journal article" date="2019" name="G3 (Bethesda)">
        <title>Sequencing of a Wild Apple (Malus baccata) Genome Unravels the Differences Between Cultivated and Wild Apple Species Regarding Disease Resistance and Cold Tolerance.</title>
        <authorList>
            <person name="Chen X."/>
        </authorList>
    </citation>
    <scope>NUCLEOTIDE SEQUENCE [LARGE SCALE GENOMIC DNA]</scope>
    <source>
        <strain evidence="14">cv. Shandingzi</strain>
        <tissue evidence="13">Leaves</tissue>
    </source>
</reference>
<gene>
    <name evidence="13" type="ORF">C1H46_041172</name>
</gene>
<feature type="region of interest" description="Disordered" evidence="10">
    <location>
        <begin position="168"/>
        <end position="194"/>
    </location>
</feature>
<evidence type="ECO:0000259" key="12">
    <source>
        <dbReference type="PROSITE" id="PS50157"/>
    </source>
</evidence>
<evidence type="ECO:0000256" key="7">
    <source>
        <dbReference type="ARBA" id="ARBA00023136"/>
    </source>
</evidence>
<dbReference type="PANTHER" id="PTHR47694">
    <property type="entry name" value="PLANT UBX DOMAIN-CONTAINING PROTEIN 2"/>
    <property type="match status" value="1"/>
</dbReference>
<evidence type="ECO:0000256" key="5">
    <source>
        <dbReference type="ARBA" id="ARBA00022786"/>
    </source>
</evidence>
<dbReference type="FunFam" id="3.10.20.90:FF:000185">
    <property type="entry name" value="UBX domain-containing protein 6"/>
    <property type="match status" value="1"/>
</dbReference>
<evidence type="ECO:0000256" key="4">
    <source>
        <dbReference type="ARBA" id="ARBA00022771"/>
    </source>
</evidence>
<name>A0A540KGJ5_MALBA</name>
<protein>
    <submittedName>
        <fullName evidence="13">Uncharacterized protein</fullName>
    </submittedName>
</protein>
<evidence type="ECO:0000256" key="6">
    <source>
        <dbReference type="ARBA" id="ARBA00022833"/>
    </source>
</evidence>
<dbReference type="PROSITE" id="PS50033">
    <property type="entry name" value="UBX"/>
    <property type="match status" value="1"/>
</dbReference>
<evidence type="ECO:0000256" key="10">
    <source>
        <dbReference type="SAM" id="MobiDB-lite"/>
    </source>
</evidence>
<comment type="caution">
    <text evidence="13">The sequence shown here is derived from an EMBL/GenBank/DDBJ whole genome shotgun (WGS) entry which is preliminary data.</text>
</comment>